<keyword evidence="2" id="KW-1185">Reference proteome</keyword>
<comment type="caution">
    <text evidence="1">The sequence shown here is derived from an EMBL/GenBank/DDBJ whole genome shotgun (WGS) entry which is preliminary data.</text>
</comment>
<dbReference type="EMBL" id="CAXJRC010000008">
    <property type="protein sequence ID" value="CAL2105589.1"/>
    <property type="molecule type" value="Genomic_DNA"/>
</dbReference>
<protein>
    <recommendedName>
        <fullName evidence="3">Immunity protein 43 domain-containing protein</fullName>
    </recommendedName>
</protein>
<reference evidence="1 2" key="1">
    <citation type="submission" date="2024-05" db="EMBL/GenBank/DDBJ databases">
        <authorList>
            <person name="Duchaud E."/>
        </authorList>
    </citation>
    <scope>NUCLEOTIDE SEQUENCE [LARGE SCALE GENOMIC DNA]</scope>
    <source>
        <strain evidence="1">Ena-SAMPLE-TAB-13-05-2024-13:56:06:370-140305</strain>
    </source>
</reference>
<sequence>MGMDLDLYVYDGSVESQCFSRSFKDEIIFDWYVGFESFLTKKEIEIVSPNTYGEIIIGEGKYIITSDKVVDRERNPYKLKEVLVKIEQYMKTKSSELPLVHFIYEDFNFKEELYSLNIDGVESIIEGDLFYYENYEKVRNKIQFKSYLEDYGKIDFLIEVTPQIEINNQRFYTRSITKAKLFEGEFKQCYDFLDEAIKQNKKVLWEFG</sequence>
<gene>
    <name evidence="1" type="ORF">T190115A13A_170012</name>
</gene>
<evidence type="ECO:0000313" key="1">
    <source>
        <dbReference type="EMBL" id="CAL2105589.1"/>
    </source>
</evidence>
<evidence type="ECO:0000313" key="2">
    <source>
        <dbReference type="Proteomes" id="UP001497602"/>
    </source>
</evidence>
<organism evidence="1 2">
    <name type="scientific">Tenacibaculum vairaonense</name>
    <dbReference type="NCBI Taxonomy" id="3137860"/>
    <lineage>
        <taxon>Bacteria</taxon>
        <taxon>Pseudomonadati</taxon>
        <taxon>Bacteroidota</taxon>
        <taxon>Flavobacteriia</taxon>
        <taxon>Flavobacteriales</taxon>
        <taxon>Flavobacteriaceae</taxon>
        <taxon>Tenacibaculum</taxon>
    </lineage>
</organism>
<evidence type="ECO:0008006" key="3">
    <source>
        <dbReference type="Google" id="ProtNLM"/>
    </source>
</evidence>
<name>A0ABM9PIZ3_9FLAO</name>
<dbReference type="Proteomes" id="UP001497602">
    <property type="component" value="Unassembled WGS sequence"/>
</dbReference>
<proteinExistence type="predicted"/>
<accession>A0ABM9PIZ3</accession>